<dbReference type="AlphaFoldDB" id="A0A8H3TUZ0"/>
<evidence type="ECO:0000313" key="2">
    <source>
        <dbReference type="EMBL" id="GHJ86629.1"/>
    </source>
</evidence>
<keyword evidence="3" id="KW-1185">Reference proteome</keyword>
<dbReference type="EMBL" id="BLZA01000019">
    <property type="protein sequence ID" value="GHJ86629.1"/>
    <property type="molecule type" value="Genomic_DNA"/>
</dbReference>
<keyword evidence="1" id="KW-1133">Transmembrane helix</keyword>
<protein>
    <submittedName>
        <fullName evidence="2">Uncharacterized protein</fullName>
    </submittedName>
</protein>
<keyword evidence="1" id="KW-0812">Transmembrane</keyword>
<dbReference type="OrthoDB" id="2591675at2759"/>
<feature type="transmembrane region" description="Helical" evidence="1">
    <location>
        <begin position="61"/>
        <end position="82"/>
    </location>
</feature>
<proteinExistence type="predicted"/>
<evidence type="ECO:0000256" key="1">
    <source>
        <dbReference type="SAM" id="Phobius"/>
    </source>
</evidence>
<name>A0A8H3TUZ0_9TREE</name>
<comment type="caution">
    <text evidence="2">The sequence shown here is derived from an EMBL/GenBank/DDBJ whole genome shotgun (WGS) entry which is preliminary data.</text>
</comment>
<dbReference type="Proteomes" id="UP000620104">
    <property type="component" value="Unassembled WGS sequence"/>
</dbReference>
<keyword evidence="1" id="KW-0472">Membrane</keyword>
<accession>A0A8H3TUZ0</accession>
<gene>
    <name evidence="2" type="ORF">NliqN6_3031</name>
</gene>
<organism evidence="2 3">
    <name type="scientific">Naganishia liquefaciens</name>
    <dbReference type="NCBI Taxonomy" id="104408"/>
    <lineage>
        <taxon>Eukaryota</taxon>
        <taxon>Fungi</taxon>
        <taxon>Dikarya</taxon>
        <taxon>Basidiomycota</taxon>
        <taxon>Agaricomycotina</taxon>
        <taxon>Tremellomycetes</taxon>
        <taxon>Filobasidiales</taxon>
        <taxon>Filobasidiaceae</taxon>
        <taxon>Naganishia</taxon>
    </lineage>
</organism>
<reference evidence="2" key="1">
    <citation type="submission" date="2020-07" db="EMBL/GenBank/DDBJ databases">
        <title>Draft Genome Sequence of a Deep-Sea Yeast, Naganishia (Cryptococcus) liquefaciens strain N6.</title>
        <authorList>
            <person name="Han Y.W."/>
            <person name="Kajitani R."/>
            <person name="Morimoto H."/>
            <person name="Parhat M."/>
            <person name="Tsubouchi H."/>
            <person name="Bakenova O."/>
            <person name="Ogata M."/>
            <person name="Argunhan B."/>
            <person name="Aoki R."/>
            <person name="Kajiwara S."/>
            <person name="Itoh T."/>
            <person name="Iwasaki H."/>
        </authorList>
    </citation>
    <scope>NUCLEOTIDE SEQUENCE</scope>
    <source>
        <strain evidence="2">N6</strain>
    </source>
</reference>
<sequence>MPAGHEPNLSSNLSANPTVIQRLGFDYYYRPTNPIALYIWRWQVWIAATFTLGMLEPIEVIALGIVFSFLTALFWLSIYKYFPAHFAFLRRRSAYYLYGDEQYPLFTLNSDALLSVFKSLIRVVKNLFDPKSKGDEAVGAVRDVAGKVVQTITSTTSAVFETPKVEL</sequence>
<evidence type="ECO:0000313" key="3">
    <source>
        <dbReference type="Proteomes" id="UP000620104"/>
    </source>
</evidence>